<dbReference type="SUPFAM" id="SSF52374">
    <property type="entry name" value="Nucleotidylyl transferase"/>
    <property type="match status" value="1"/>
</dbReference>
<keyword evidence="7 14" id="KW-0547">Nucleotide-binding</keyword>
<accession>A0ABM7TH28</accession>
<keyword evidence="8 14" id="KW-0418">Kinase</keyword>
<dbReference type="EMBL" id="AP024849">
    <property type="protein sequence ID" value="BCZ48025.1"/>
    <property type="molecule type" value="Genomic_DNA"/>
</dbReference>
<dbReference type="InterPro" id="IPR023465">
    <property type="entry name" value="Riboflavin_kinase_dom_sf"/>
</dbReference>
<dbReference type="InterPro" id="IPR015865">
    <property type="entry name" value="Riboflavin_kinase_bac/euk"/>
</dbReference>
<evidence type="ECO:0000256" key="4">
    <source>
        <dbReference type="ARBA" id="ARBA00022643"/>
    </source>
</evidence>
<dbReference type="InterPro" id="IPR014729">
    <property type="entry name" value="Rossmann-like_a/b/a_fold"/>
</dbReference>
<feature type="domain" description="Riboflavin kinase" evidence="15">
    <location>
        <begin position="181"/>
        <end position="305"/>
    </location>
</feature>
<evidence type="ECO:0000259" key="15">
    <source>
        <dbReference type="SMART" id="SM00904"/>
    </source>
</evidence>
<dbReference type="Gene3D" id="3.40.50.620">
    <property type="entry name" value="HUPs"/>
    <property type="match status" value="1"/>
</dbReference>
<comment type="pathway">
    <text evidence="1 14">Cofactor biosynthesis; FAD biosynthesis; FAD from FMN: step 1/1.</text>
</comment>
<evidence type="ECO:0000256" key="2">
    <source>
        <dbReference type="ARBA" id="ARBA00005201"/>
    </source>
</evidence>
<name>A0ABM7TH28_9CLOT</name>
<gene>
    <name evidence="16" type="ORF">psyc5s11_40920</name>
</gene>
<evidence type="ECO:0000256" key="6">
    <source>
        <dbReference type="ARBA" id="ARBA00022695"/>
    </source>
</evidence>
<keyword evidence="5 14" id="KW-0808">Transferase</keyword>
<dbReference type="Pfam" id="PF01687">
    <property type="entry name" value="Flavokinase"/>
    <property type="match status" value="1"/>
</dbReference>
<dbReference type="NCBIfam" id="NF004162">
    <property type="entry name" value="PRK05627.1-5"/>
    <property type="match status" value="1"/>
</dbReference>
<dbReference type="CDD" id="cd02064">
    <property type="entry name" value="FAD_synthetase_N"/>
    <property type="match status" value="1"/>
</dbReference>
<evidence type="ECO:0000256" key="8">
    <source>
        <dbReference type="ARBA" id="ARBA00022777"/>
    </source>
</evidence>
<dbReference type="EC" id="2.7.1.26" evidence="14"/>
<dbReference type="Gene3D" id="2.40.30.30">
    <property type="entry name" value="Riboflavin kinase-like"/>
    <property type="match status" value="1"/>
</dbReference>
<evidence type="ECO:0000256" key="7">
    <source>
        <dbReference type="ARBA" id="ARBA00022741"/>
    </source>
</evidence>
<comment type="catalytic activity">
    <reaction evidence="12 14">
        <text>riboflavin + ATP = FMN + ADP + H(+)</text>
        <dbReference type="Rhea" id="RHEA:14357"/>
        <dbReference type="ChEBI" id="CHEBI:15378"/>
        <dbReference type="ChEBI" id="CHEBI:30616"/>
        <dbReference type="ChEBI" id="CHEBI:57986"/>
        <dbReference type="ChEBI" id="CHEBI:58210"/>
        <dbReference type="ChEBI" id="CHEBI:456216"/>
        <dbReference type="EC" id="2.7.1.26"/>
    </reaction>
</comment>
<organism evidence="16 17">
    <name type="scientific">Clostridium gelidum</name>
    <dbReference type="NCBI Taxonomy" id="704125"/>
    <lineage>
        <taxon>Bacteria</taxon>
        <taxon>Bacillati</taxon>
        <taxon>Bacillota</taxon>
        <taxon>Clostridia</taxon>
        <taxon>Eubacteriales</taxon>
        <taxon>Clostridiaceae</taxon>
        <taxon>Clostridium</taxon>
    </lineage>
</organism>
<evidence type="ECO:0000256" key="10">
    <source>
        <dbReference type="ARBA" id="ARBA00022840"/>
    </source>
</evidence>
<dbReference type="InterPro" id="IPR002606">
    <property type="entry name" value="Riboflavin_kinase_bac"/>
</dbReference>
<dbReference type="EC" id="2.7.7.2" evidence="14"/>
<sequence>MIIINKDLKDIQKFNNYIALGSFDGLHIGHLSLIYKVVEIAKKNNGKSMVFTFKNHPKTFINKEHVTKLLMDNDRKVEILTTYKVDIVCFQEFNLEFMKMTPEEFVEFLVIKYNVKGFVVGFNYKFGYKNLGNIELLKKLQNKYGYELCVMEPCTYKTQVISSTRIRKSLEDGDVLEASKMLSLPYALSGEVINGKKIGRTIGFPTANLKYNEKFILPKVGVYYTNIKVNNNIYKGITSVGNNPTVQGEKLTIETYILDYNKNIYGEKIDINFIKKIRDMKKFNSVEELKNQLEKDKSFAKNENYMSSLII</sequence>
<dbReference type="PIRSF" id="PIRSF004491">
    <property type="entry name" value="FAD_Synth"/>
    <property type="match status" value="1"/>
</dbReference>
<comment type="similarity">
    <text evidence="14">Belongs to the ribF family.</text>
</comment>
<keyword evidence="6 14" id="KW-0548">Nucleotidyltransferase</keyword>
<dbReference type="Proteomes" id="UP000824633">
    <property type="component" value="Chromosome"/>
</dbReference>
<dbReference type="SMART" id="SM00904">
    <property type="entry name" value="Flavokinase"/>
    <property type="match status" value="1"/>
</dbReference>
<keyword evidence="3 14" id="KW-0285">Flavoprotein</keyword>
<evidence type="ECO:0000256" key="13">
    <source>
        <dbReference type="ARBA" id="ARBA00049494"/>
    </source>
</evidence>
<dbReference type="InterPro" id="IPR023468">
    <property type="entry name" value="Riboflavin_kinase"/>
</dbReference>
<evidence type="ECO:0000256" key="9">
    <source>
        <dbReference type="ARBA" id="ARBA00022827"/>
    </source>
</evidence>
<keyword evidence="9 14" id="KW-0274">FAD</keyword>
<proteinExistence type="inferred from homology"/>
<dbReference type="InterPro" id="IPR015864">
    <property type="entry name" value="FAD_synthase"/>
</dbReference>
<comment type="catalytic activity">
    <reaction evidence="13 14">
        <text>FMN + ATP + H(+) = FAD + diphosphate</text>
        <dbReference type="Rhea" id="RHEA:17237"/>
        <dbReference type="ChEBI" id="CHEBI:15378"/>
        <dbReference type="ChEBI" id="CHEBI:30616"/>
        <dbReference type="ChEBI" id="CHEBI:33019"/>
        <dbReference type="ChEBI" id="CHEBI:57692"/>
        <dbReference type="ChEBI" id="CHEBI:58210"/>
        <dbReference type="EC" id="2.7.7.2"/>
    </reaction>
</comment>
<keyword evidence="17" id="KW-1185">Reference proteome</keyword>
<keyword evidence="10 14" id="KW-0067">ATP-binding</keyword>
<evidence type="ECO:0000313" key="17">
    <source>
        <dbReference type="Proteomes" id="UP000824633"/>
    </source>
</evidence>
<dbReference type="RefSeq" id="WP_224034324.1">
    <property type="nucleotide sequence ID" value="NZ_AP024849.1"/>
</dbReference>
<protein>
    <recommendedName>
        <fullName evidence="14">Riboflavin biosynthesis protein</fullName>
    </recommendedName>
    <domain>
        <recommendedName>
            <fullName evidence="14">Riboflavin kinase</fullName>
            <ecNumber evidence="14">2.7.1.26</ecNumber>
        </recommendedName>
        <alternativeName>
            <fullName evidence="14">Flavokinase</fullName>
        </alternativeName>
    </domain>
    <domain>
        <recommendedName>
            <fullName evidence="14">FMN adenylyltransferase</fullName>
            <ecNumber evidence="14">2.7.7.2</ecNumber>
        </recommendedName>
        <alternativeName>
            <fullName evidence="14">FAD pyrophosphorylase</fullName>
        </alternativeName>
        <alternativeName>
            <fullName evidence="14">FAD synthase</fullName>
        </alternativeName>
    </domain>
</protein>
<dbReference type="NCBIfam" id="TIGR00083">
    <property type="entry name" value="ribF"/>
    <property type="match status" value="1"/>
</dbReference>
<keyword evidence="11" id="KW-0511">Multifunctional enzyme</keyword>
<dbReference type="PANTHER" id="PTHR22749">
    <property type="entry name" value="RIBOFLAVIN KINASE/FMN ADENYLYLTRANSFERASE"/>
    <property type="match status" value="1"/>
</dbReference>
<evidence type="ECO:0000256" key="1">
    <source>
        <dbReference type="ARBA" id="ARBA00004726"/>
    </source>
</evidence>
<evidence type="ECO:0000256" key="11">
    <source>
        <dbReference type="ARBA" id="ARBA00023268"/>
    </source>
</evidence>
<evidence type="ECO:0000256" key="3">
    <source>
        <dbReference type="ARBA" id="ARBA00022630"/>
    </source>
</evidence>
<dbReference type="Pfam" id="PF06574">
    <property type="entry name" value="FAD_syn"/>
    <property type="match status" value="1"/>
</dbReference>
<evidence type="ECO:0000256" key="14">
    <source>
        <dbReference type="PIRNR" id="PIRNR004491"/>
    </source>
</evidence>
<dbReference type="PANTHER" id="PTHR22749:SF6">
    <property type="entry name" value="RIBOFLAVIN KINASE"/>
    <property type="match status" value="1"/>
</dbReference>
<evidence type="ECO:0000256" key="12">
    <source>
        <dbReference type="ARBA" id="ARBA00047880"/>
    </source>
</evidence>
<reference evidence="17" key="1">
    <citation type="submission" date="2021-07" db="EMBL/GenBank/DDBJ databases">
        <title>Complete genome sequencing of a Clostridium isolate.</title>
        <authorList>
            <person name="Ueki A."/>
            <person name="Tonouchi A."/>
        </authorList>
    </citation>
    <scope>NUCLEOTIDE SEQUENCE [LARGE SCALE GENOMIC DNA]</scope>
    <source>
        <strain evidence="17">C5S11</strain>
    </source>
</reference>
<comment type="pathway">
    <text evidence="2 14">Cofactor biosynthesis; FMN biosynthesis; FMN from riboflavin (ATP route): step 1/1.</text>
</comment>
<evidence type="ECO:0000313" key="16">
    <source>
        <dbReference type="EMBL" id="BCZ48025.1"/>
    </source>
</evidence>
<keyword evidence="4 14" id="KW-0288">FMN</keyword>
<evidence type="ECO:0000256" key="5">
    <source>
        <dbReference type="ARBA" id="ARBA00022679"/>
    </source>
</evidence>
<dbReference type="SUPFAM" id="SSF82114">
    <property type="entry name" value="Riboflavin kinase-like"/>
    <property type="match status" value="1"/>
</dbReference>